<evidence type="ECO:0000259" key="4">
    <source>
        <dbReference type="PROSITE" id="PS50932"/>
    </source>
</evidence>
<dbReference type="SUPFAM" id="SSF47413">
    <property type="entry name" value="lambda repressor-like DNA-binding domains"/>
    <property type="match status" value="1"/>
</dbReference>
<evidence type="ECO:0000313" key="6">
    <source>
        <dbReference type="Proteomes" id="UP000195080"/>
    </source>
</evidence>
<name>A0ABZ2TAM5_9ENTE</name>
<proteinExistence type="predicted"/>
<dbReference type="SUPFAM" id="SSF53822">
    <property type="entry name" value="Periplasmic binding protein-like I"/>
    <property type="match status" value="1"/>
</dbReference>
<reference evidence="5 6" key="2">
    <citation type="submission" date="2024-03" db="EMBL/GenBank/DDBJ databases">
        <title>The Genome Sequence of Enterococcus sp. DIV0727d.</title>
        <authorList>
            <consortium name="The Broad Institute Genomics Platform"/>
            <consortium name="The Broad Institute Microbial Omics Core"/>
            <consortium name="The Broad Institute Genomic Center for Infectious Diseases"/>
            <person name="Earl A."/>
            <person name="Manson A."/>
            <person name="Gilmore M."/>
            <person name="Schwartman J."/>
            <person name="Shea T."/>
            <person name="Abouelleil A."/>
            <person name="Cao P."/>
            <person name="Chapman S."/>
            <person name="Cusick C."/>
            <person name="Young S."/>
            <person name="Neafsey D."/>
            <person name="Nusbaum C."/>
            <person name="Birren B."/>
        </authorList>
    </citation>
    <scope>NUCLEOTIDE SEQUENCE [LARGE SCALE GENOMIC DNA]</scope>
    <source>
        <strain evidence="5 6">12C11_DIV0727</strain>
    </source>
</reference>
<evidence type="ECO:0000256" key="3">
    <source>
        <dbReference type="ARBA" id="ARBA00023163"/>
    </source>
</evidence>
<keyword evidence="3" id="KW-0804">Transcription</keyword>
<dbReference type="Gene3D" id="3.40.50.2300">
    <property type="match status" value="2"/>
</dbReference>
<dbReference type="InterPro" id="IPR010982">
    <property type="entry name" value="Lambda_DNA-bd_dom_sf"/>
</dbReference>
<evidence type="ECO:0000313" key="5">
    <source>
        <dbReference type="EMBL" id="WYJ86862.1"/>
    </source>
</evidence>
<dbReference type="Pfam" id="PF00356">
    <property type="entry name" value="LacI"/>
    <property type="match status" value="1"/>
</dbReference>
<dbReference type="InterPro" id="IPR000843">
    <property type="entry name" value="HTH_LacI"/>
</dbReference>
<dbReference type="CDD" id="cd06286">
    <property type="entry name" value="PBP1_CcpB-like"/>
    <property type="match status" value="1"/>
</dbReference>
<evidence type="ECO:0000256" key="2">
    <source>
        <dbReference type="ARBA" id="ARBA00023125"/>
    </source>
</evidence>
<keyword evidence="1" id="KW-0805">Transcription regulation</keyword>
<evidence type="ECO:0000256" key="1">
    <source>
        <dbReference type="ARBA" id="ARBA00023015"/>
    </source>
</evidence>
<dbReference type="Pfam" id="PF00532">
    <property type="entry name" value="Peripla_BP_1"/>
    <property type="match status" value="1"/>
</dbReference>
<dbReference type="Gene3D" id="1.10.260.40">
    <property type="entry name" value="lambda repressor-like DNA-binding domains"/>
    <property type="match status" value="1"/>
</dbReference>
<dbReference type="PANTHER" id="PTHR30146:SF105">
    <property type="entry name" value="CATABOLITE CONTROL PROTEIN B"/>
    <property type="match status" value="1"/>
</dbReference>
<dbReference type="EMBL" id="CP147248">
    <property type="protein sequence ID" value="WYJ86862.1"/>
    <property type="molecule type" value="Genomic_DNA"/>
</dbReference>
<dbReference type="PANTHER" id="PTHR30146">
    <property type="entry name" value="LACI-RELATED TRANSCRIPTIONAL REPRESSOR"/>
    <property type="match status" value="1"/>
</dbReference>
<gene>
    <name evidence="5" type="ORF">A5866_001946</name>
</gene>
<feature type="domain" description="HTH lacI-type" evidence="4">
    <location>
        <begin position="2"/>
        <end position="56"/>
    </location>
</feature>
<dbReference type="RefSeq" id="WP_086443670.1">
    <property type="nucleotide sequence ID" value="NZ_CP147248.1"/>
</dbReference>
<dbReference type="CDD" id="cd01392">
    <property type="entry name" value="HTH_LacI"/>
    <property type="match status" value="1"/>
</dbReference>
<organism evidence="5 6">
    <name type="scientific">Candidatus Enterococcus lemimoniae</name>
    <dbReference type="NCBI Taxonomy" id="1834167"/>
    <lineage>
        <taxon>Bacteria</taxon>
        <taxon>Bacillati</taxon>
        <taxon>Bacillota</taxon>
        <taxon>Bacilli</taxon>
        <taxon>Lactobacillales</taxon>
        <taxon>Enterococcaceae</taxon>
        <taxon>Enterococcus</taxon>
    </lineage>
</organism>
<keyword evidence="6" id="KW-1185">Reference proteome</keyword>
<dbReference type="PROSITE" id="PS50932">
    <property type="entry name" value="HTH_LACI_2"/>
    <property type="match status" value="1"/>
</dbReference>
<sequence>MANIRDIAKLSGYSVTTVSRVLNNHPYVSEEKRTKILKIMHDLDYIPNAKARDLSSGKSTHIAVMIPYANHPYSEKIVSGILGAAFKEGYKVTLLPTNYDPNIEKQYLDELAAKAWDGMIITSKKISFETIARYLKYAPIICCEDTGDFPISCVSIKREESYIDLFTSLKKQGHSKIALTVGRSETISASTALVLETYQTVIGKFDEVMIVRNCRSFEDGVNAGIHFSKIKELDVIVTNGDDVAAGVLQHIDQENVQVIGEENLLSSQLLGFSTIDHHLDQCGAAAFHLLFEKSNQSIAIPYTFIQRI</sequence>
<accession>A0ABZ2TAM5</accession>
<dbReference type="SMART" id="SM00354">
    <property type="entry name" value="HTH_LACI"/>
    <property type="match status" value="1"/>
</dbReference>
<reference evidence="6" key="1">
    <citation type="submission" date="2017-05" db="EMBL/GenBank/DDBJ databases">
        <title>The Genome Sequence of EEnterococcus faecalis 9F2_4866.</title>
        <authorList>
            <consortium name="The Broad Institute Genomics Platform"/>
            <consortium name="The Broad Institute Genomic Center for Infectious Diseases"/>
            <person name="Earl A."/>
            <person name="Manson A."/>
            <person name="Schwartman J."/>
            <person name="Gilmore M."/>
            <person name="Abouelleil A."/>
            <person name="Cao P."/>
            <person name="Chapman S."/>
            <person name="Cusick C."/>
            <person name="Shea T."/>
            <person name="Young S."/>
            <person name="Neafsey D."/>
            <person name="Nusbaum C."/>
            <person name="Birren B."/>
        </authorList>
    </citation>
    <scope>NUCLEOTIDE SEQUENCE [LARGE SCALE GENOMIC DNA]</scope>
    <source>
        <strain evidence="6">12C11_DIV0727</strain>
    </source>
</reference>
<dbReference type="InterPro" id="IPR028082">
    <property type="entry name" value="Peripla_BP_I"/>
</dbReference>
<protein>
    <recommendedName>
        <fullName evidence="4">HTH lacI-type domain-containing protein</fullName>
    </recommendedName>
</protein>
<dbReference type="Proteomes" id="UP000195080">
    <property type="component" value="Chromosome"/>
</dbReference>
<dbReference type="InterPro" id="IPR001761">
    <property type="entry name" value="Peripla_BP/Lac1_sug-bd_dom"/>
</dbReference>
<keyword evidence="2" id="KW-0238">DNA-binding</keyword>